<accession>A0ACC1LWB5</accession>
<dbReference type="Proteomes" id="UP001139981">
    <property type="component" value="Unassembled WGS sequence"/>
</dbReference>
<name>A0ACC1LWB5_9FUNG</name>
<feature type="non-terminal residue" evidence="1">
    <location>
        <position position="1"/>
    </location>
</feature>
<evidence type="ECO:0000313" key="1">
    <source>
        <dbReference type="EMBL" id="KAJ2887895.1"/>
    </source>
</evidence>
<protein>
    <submittedName>
        <fullName evidence="1">Uncharacterized protein</fullName>
    </submittedName>
</protein>
<reference evidence="1" key="1">
    <citation type="submission" date="2022-07" db="EMBL/GenBank/DDBJ databases">
        <title>Phylogenomic reconstructions and comparative analyses of Kickxellomycotina fungi.</title>
        <authorList>
            <person name="Reynolds N.K."/>
            <person name="Stajich J.E."/>
            <person name="Barry K."/>
            <person name="Grigoriev I.V."/>
            <person name="Crous P."/>
            <person name="Smith M.E."/>
        </authorList>
    </citation>
    <scope>NUCLEOTIDE SEQUENCE</scope>
    <source>
        <strain evidence="1">CBS 190363</strain>
    </source>
</reference>
<gene>
    <name evidence="1" type="ORF">IWW38_005044</name>
</gene>
<comment type="caution">
    <text evidence="1">The sequence shown here is derived from an EMBL/GenBank/DDBJ whole genome shotgun (WGS) entry which is preliminary data.</text>
</comment>
<dbReference type="EMBL" id="JANBVB010002129">
    <property type="protein sequence ID" value="KAJ2887895.1"/>
    <property type="molecule type" value="Genomic_DNA"/>
</dbReference>
<organism evidence="1 2">
    <name type="scientific">Coemansia aciculifera</name>
    <dbReference type="NCBI Taxonomy" id="417176"/>
    <lineage>
        <taxon>Eukaryota</taxon>
        <taxon>Fungi</taxon>
        <taxon>Fungi incertae sedis</taxon>
        <taxon>Zoopagomycota</taxon>
        <taxon>Kickxellomycotina</taxon>
        <taxon>Kickxellomycetes</taxon>
        <taxon>Kickxellales</taxon>
        <taxon>Kickxellaceae</taxon>
        <taxon>Coemansia</taxon>
    </lineage>
</organism>
<proteinExistence type="predicted"/>
<feature type="non-terminal residue" evidence="1">
    <location>
        <position position="393"/>
    </location>
</feature>
<keyword evidence="2" id="KW-1185">Reference proteome</keyword>
<sequence length="393" mass="44611">QFFVEILKGYHWSGQHSVFDGLAQRLRAHGLGSDPMFGRIVMENAAERADADLAVAMARVAAQLPENIPKVVEALLKLGLASELSTFVDISQYPDNSLATNVRLCMALHAPEMAADPHALVDDVELMVENGLTPSFKLFFEAIRHIRLHGSPQLALQTYANLEAAGVPKSIELLKFVLQMHLELHDKEASIATYEELFERLQDSDFSTFSIHRPTMEKLVRLLIERRGIREARRAFDLLDGLPVLRHDLPYTALIEHYVHRKNFRKSRDLVSYIVQHDIPLKPRTINLYSRHLARYSPATDLANFVRYTQRVHLLHVVTDDVIGTLFALCAKEHKIADLEWIIGGMLFHRGRNYTWTEPLDYLGAVDPQLLQFVVHTAISAWPTSSRAATKML</sequence>
<evidence type="ECO:0000313" key="2">
    <source>
        <dbReference type="Proteomes" id="UP001139981"/>
    </source>
</evidence>